<evidence type="ECO:0000256" key="3">
    <source>
        <dbReference type="ARBA" id="ARBA00022741"/>
    </source>
</evidence>
<dbReference type="STRING" id="4829.A0A168RB51"/>
<evidence type="ECO:0000259" key="8">
    <source>
        <dbReference type="PROSITE" id="PS50011"/>
    </source>
</evidence>
<keyword evidence="1 7" id="KW-0723">Serine/threonine-protein kinase</keyword>
<name>A0A168RB51_ABSGL</name>
<dbReference type="PROSITE" id="PS50011">
    <property type="entry name" value="PROTEIN_KINASE_DOM"/>
    <property type="match status" value="1"/>
</dbReference>
<dbReference type="EMBL" id="LT554591">
    <property type="protein sequence ID" value="SAM06427.1"/>
    <property type="molecule type" value="Genomic_DNA"/>
</dbReference>
<dbReference type="PROSITE" id="PS00108">
    <property type="entry name" value="PROTEIN_KINASE_ST"/>
    <property type="match status" value="1"/>
</dbReference>
<dbReference type="Proteomes" id="UP000078561">
    <property type="component" value="Unassembled WGS sequence"/>
</dbReference>
<keyword evidence="2" id="KW-0808">Transferase</keyword>
<evidence type="ECO:0000313" key="9">
    <source>
        <dbReference type="EMBL" id="SAM06427.1"/>
    </source>
</evidence>
<dbReference type="PANTHER" id="PTHR24347">
    <property type="entry name" value="SERINE/THREONINE-PROTEIN KINASE"/>
    <property type="match status" value="1"/>
</dbReference>
<evidence type="ECO:0000256" key="4">
    <source>
        <dbReference type="ARBA" id="ARBA00022777"/>
    </source>
</evidence>
<gene>
    <name evidence="9" type="primary">ABSGL_12316.1 scaffold 12745</name>
</gene>
<dbReference type="InParanoid" id="A0A168RB51"/>
<dbReference type="Pfam" id="PF00069">
    <property type="entry name" value="Pkinase"/>
    <property type="match status" value="1"/>
</dbReference>
<dbReference type="AlphaFoldDB" id="A0A168RB51"/>
<dbReference type="InterPro" id="IPR017441">
    <property type="entry name" value="Protein_kinase_ATP_BS"/>
</dbReference>
<dbReference type="Gene3D" id="1.10.510.10">
    <property type="entry name" value="Transferase(Phosphotransferase) domain 1"/>
    <property type="match status" value="1"/>
</dbReference>
<reference evidence="9" key="1">
    <citation type="submission" date="2016-04" db="EMBL/GenBank/DDBJ databases">
        <authorList>
            <person name="Evans L.H."/>
            <person name="Alamgir A."/>
            <person name="Owens N."/>
            <person name="Weber N.D."/>
            <person name="Virtaneva K."/>
            <person name="Barbian K."/>
            <person name="Babar A."/>
            <person name="Rosenke K."/>
        </authorList>
    </citation>
    <scope>NUCLEOTIDE SEQUENCE [LARGE SCALE GENOMIC DNA]</scope>
    <source>
        <strain evidence="9">CBS 101.48</strain>
    </source>
</reference>
<keyword evidence="10" id="KW-1185">Reference proteome</keyword>
<sequence length="289" mass="32421">MILTIRQFTRIFKSSKLVNDTSSSIGGSPTIQGPDQYELLTKIGDGAFSNVFKARDKTTGQLVAIKVAQKRAQIGNKKKQVKCTHVLKEVQIMRGLHHPNIVQLVHFTESKDDYYLVLDLCEGGELFHHIVRLTWFSEDLARHVFCQVAAGVRYLHEECGVVHRDIKPENILIESLPDQSEFGNVKLADFGLSKVIPGTETLTPCGTMGYTAPEVVTDQQYSKSVDMWALGCVLYTMLCGYPPFHGDHMIAKVVHGNYSFTSPWWDPISASAKDLIVHLLCVDPKQRFE</sequence>
<dbReference type="InterPro" id="IPR011009">
    <property type="entry name" value="Kinase-like_dom_sf"/>
</dbReference>
<dbReference type="SMART" id="SM00220">
    <property type="entry name" value="S_TKc"/>
    <property type="match status" value="1"/>
</dbReference>
<keyword evidence="3 6" id="KW-0547">Nucleotide-binding</keyword>
<protein>
    <recommendedName>
        <fullName evidence="8">Protein kinase domain-containing protein</fullName>
    </recommendedName>
</protein>
<evidence type="ECO:0000256" key="2">
    <source>
        <dbReference type="ARBA" id="ARBA00022679"/>
    </source>
</evidence>
<evidence type="ECO:0000256" key="7">
    <source>
        <dbReference type="RuleBase" id="RU000304"/>
    </source>
</evidence>
<dbReference type="PROSITE" id="PS00107">
    <property type="entry name" value="PROTEIN_KINASE_ATP"/>
    <property type="match status" value="1"/>
</dbReference>
<dbReference type="InterPro" id="IPR008271">
    <property type="entry name" value="Ser/Thr_kinase_AS"/>
</dbReference>
<feature type="binding site" evidence="6">
    <location>
        <position position="66"/>
    </location>
    <ligand>
        <name>ATP</name>
        <dbReference type="ChEBI" id="CHEBI:30616"/>
    </ligand>
</feature>
<proteinExistence type="inferred from homology"/>
<dbReference type="OrthoDB" id="1738954at2759"/>
<dbReference type="InterPro" id="IPR000719">
    <property type="entry name" value="Prot_kinase_dom"/>
</dbReference>
<accession>A0A168RB51</accession>
<feature type="domain" description="Protein kinase" evidence="8">
    <location>
        <begin position="37"/>
        <end position="289"/>
    </location>
</feature>
<evidence type="ECO:0000256" key="5">
    <source>
        <dbReference type="ARBA" id="ARBA00022840"/>
    </source>
</evidence>
<evidence type="ECO:0000313" key="10">
    <source>
        <dbReference type="Proteomes" id="UP000078561"/>
    </source>
</evidence>
<evidence type="ECO:0000256" key="1">
    <source>
        <dbReference type="ARBA" id="ARBA00022527"/>
    </source>
</evidence>
<dbReference type="GO" id="GO:0004674">
    <property type="term" value="F:protein serine/threonine kinase activity"/>
    <property type="evidence" value="ECO:0007669"/>
    <property type="project" value="UniProtKB-KW"/>
</dbReference>
<evidence type="ECO:0000256" key="6">
    <source>
        <dbReference type="PROSITE-ProRule" id="PRU10141"/>
    </source>
</evidence>
<comment type="similarity">
    <text evidence="7">Belongs to the protein kinase superfamily.</text>
</comment>
<dbReference type="SUPFAM" id="SSF56112">
    <property type="entry name" value="Protein kinase-like (PK-like)"/>
    <property type="match status" value="1"/>
</dbReference>
<keyword evidence="5 6" id="KW-0067">ATP-binding</keyword>
<dbReference type="FunFam" id="3.30.200.20:FF:000315">
    <property type="entry name" value="Calcium-dependent protein kinase 3"/>
    <property type="match status" value="1"/>
</dbReference>
<dbReference type="FunFam" id="1.10.510.10:FF:000571">
    <property type="entry name" value="Maternal embryonic leucine zipper kinase"/>
    <property type="match status" value="1"/>
</dbReference>
<dbReference type="GO" id="GO:0005524">
    <property type="term" value="F:ATP binding"/>
    <property type="evidence" value="ECO:0007669"/>
    <property type="project" value="UniProtKB-UniRule"/>
</dbReference>
<dbReference type="OMA" id="ILTIRQF"/>
<organism evidence="9">
    <name type="scientific">Absidia glauca</name>
    <name type="common">Pin mould</name>
    <dbReference type="NCBI Taxonomy" id="4829"/>
    <lineage>
        <taxon>Eukaryota</taxon>
        <taxon>Fungi</taxon>
        <taxon>Fungi incertae sedis</taxon>
        <taxon>Mucoromycota</taxon>
        <taxon>Mucoromycotina</taxon>
        <taxon>Mucoromycetes</taxon>
        <taxon>Mucorales</taxon>
        <taxon>Cunninghamellaceae</taxon>
        <taxon>Absidia</taxon>
    </lineage>
</organism>
<keyword evidence="4" id="KW-0418">Kinase</keyword>